<comment type="caution">
    <text evidence="8">The sequence shown here is derived from an EMBL/GenBank/DDBJ whole genome shotgun (WGS) entry which is preliminary data.</text>
</comment>
<keyword evidence="3 6" id="KW-0547">Nucleotide-binding</keyword>
<name>A0A2A2JKG5_9BILA</name>
<sequence>MHQNGREGRREVNGMNGSVGSAQSARSVGSSPKSVASRLTESNGSTSVPLIDPTEYRSFCFRGEGRMNFVISAKHANNGSRIVWRFAKARKSGLVTVKAKSELVNEYMEKIVSPCLGPNYLVDPKIIEMKVHDVHQLVKIPSLPPNKKIESFEELLQLPENLSFLPLASIPKNVTRISALEMLDATRIPKELPEYVGPTITVEIKPKQGFFQTHPTISVPFCNNCILQMEKTSNNNNVDMEKCQSDTFKQMYDFCPLQLFSGDFERMRHALQSLIHIPHRNLRLFVDGNLIHYDEKTLEWGELNRALFDRMEQKLQEGDEPLKFGIDDILDALCLIISGSVSFESFSLQPHSVLAQILKAQQIDSIGIVRAHCMLKQLTDKQLNELRDKTRIAKIGLQGVLALPEDDPLSELIKYFVAATMKDCSVMVSLRRIPDSSIDSTKLHGNDIIAMPNGSYFAYSVKVVDLDPKSPKNLTNAYARFMAGVKLIEMNEIQRNPCI</sequence>
<dbReference type="EC" id="2.7.1.158" evidence="1 6"/>
<evidence type="ECO:0000313" key="9">
    <source>
        <dbReference type="Proteomes" id="UP000218231"/>
    </source>
</evidence>
<evidence type="ECO:0000256" key="7">
    <source>
        <dbReference type="SAM" id="MobiDB-lite"/>
    </source>
</evidence>
<evidence type="ECO:0000256" key="3">
    <source>
        <dbReference type="ARBA" id="ARBA00022741"/>
    </source>
</evidence>
<protein>
    <recommendedName>
        <fullName evidence="1 6">Inositol-pentakisphosphate 2-kinase</fullName>
        <ecNumber evidence="1 6">2.7.1.158</ecNumber>
    </recommendedName>
</protein>
<comment type="catalytic activity">
    <reaction evidence="6">
        <text>1D-myo-inositol 1,3,4,5,6-pentakisphosphate + ATP = 1D-myo-inositol hexakisphosphate + ADP + H(+)</text>
        <dbReference type="Rhea" id="RHEA:20313"/>
        <dbReference type="ChEBI" id="CHEBI:15378"/>
        <dbReference type="ChEBI" id="CHEBI:30616"/>
        <dbReference type="ChEBI" id="CHEBI:57733"/>
        <dbReference type="ChEBI" id="CHEBI:58130"/>
        <dbReference type="ChEBI" id="CHEBI:456216"/>
        <dbReference type="EC" id="2.7.1.158"/>
    </reaction>
</comment>
<dbReference type="OrthoDB" id="272370at2759"/>
<dbReference type="PANTHER" id="PTHR14456:SF2">
    <property type="entry name" value="INOSITOL-PENTAKISPHOSPHATE 2-KINASE"/>
    <property type="match status" value="1"/>
</dbReference>
<dbReference type="GO" id="GO:0035299">
    <property type="term" value="F:inositol-1,3,4,5,6-pentakisphosphate 2-kinase activity"/>
    <property type="evidence" value="ECO:0007669"/>
    <property type="project" value="UniProtKB-EC"/>
</dbReference>
<keyword evidence="2 6" id="KW-0808">Transferase</keyword>
<proteinExistence type="predicted"/>
<evidence type="ECO:0000313" key="8">
    <source>
        <dbReference type="EMBL" id="PAV62165.1"/>
    </source>
</evidence>
<evidence type="ECO:0000256" key="6">
    <source>
        <dbReference type="RuleBase" id="RU364126"/>
    </source>
</evidence>
<gene>
    <name evidence="8" type="ORF">WR25_16974</name>
</gene>
<dbReference type="GO" id="GO:0005634">
    <property type="term" value="C:nucleus"/>
    <property type="evidence" value="ECO:0007669"/>
    <property type="project" value="TreeGrafter"/>
</dbReference>
<dbReference type="Proteomes" id="UP000218231">
    <property type="component" value="Unassembled WGS sequence"/>
</dbReference>
<dbReference type="PANTHER" id="PTHR14456">
    <property type="entry name" value="INOSITOL POLYPHOSPHATE KINASE 1"/>
    <property type="match status" value="1"/>
</dbReference>
<dbReference type="Pfam" id="PF06090">
    <property type="entry name" value="Ins_P5_2-kin"/>
    <property type="match status" value="1"/>
</dbReference>
<dbReference type="STRING" id="2018661.A0A2A2JKG5"/>
<comment type="domain">
    <text evidence="6">The EXKPK motif is conserved in inositol-pentakisphosphate 2-kinases of both family 1 and 2.</text>
</comment>
<dbReference type="InterPro" id="IPR009286">
    <property type="entry name" value="Ins_P5_2-kin"/>
</dbReference>
<feature type="region of interest" description="Disordered" evidence="7">
    <location>
        <begin position="1"/>
        <end position="47"/>
    </location>
</feature>
<dbReference type="GO" id="GO:0005524">
    <property type="term" value="F:ATP binding"/>
    <property type="evidence" value="ECO:0007669"/>
    <property type="project" value="UniProtKB-KW"/>
</dbReference>
<evidence type="ECO:0000256" key="4">
    <source>
        <dbReference type="ARBA" id="ARBA00022777"/>
    </source>
</evidence>
<evidence type="ECO:0000256" key="2">
    <source>
        <dbReference type="ARBA" id="ARBA00022679"/>
    </source>
</evidence>
<evidence type="ECO:0000256" key="1">
    <source>
        <dbReference type="ARBA" id="ARBA00012023"/>
    </source>
</evidence>
<organism evidence="8 9">
    <name type="scientific">Diploscapter pachys</name>
    <dbReference type="NCBI Taxonomy" id="2018661"/>
    <lineage>
        <taxon>Eukaryota</taxon>
        <taxon>Metazoa</taxon>
        <taxon>Ecdysozoa</taxon>
        <taxon>Nematoda</taxon>
        <taxon>Chromadorea</taxon>
        <taxon>Rhabditida</taxon>
        <taxon>Rhabditina</taxon>
        <taxon>Rhabditomorpha</taxon>
        <taxon>Rhabditoidea</taxon>
        <taxon>Rhabditidae</taxon>
        <taxon>Diploscapter</taxon>
    </lineage>
</organism>
<feature type="compositionally biased region" description="Polar residues" evidence="7">
    <location>
        <begin position="15"/>
        <end position="47"/>
    </location>
</feature>
<keyword evidence="4 6" id="KW-0418">Kinase</keyword>
<keyword evidence="5 6" id="KW-0067">ATP-binding</keyword>
<keyword evidence="9" id="KW-1185">Reference proteome</keyword>
<comment type="function">
    <text evidence="6">Phosphorylates Ins(1,3,4,5,6)P5 at position 2 to form Ins(1,2,3,4,5,6)P6 (InsP6 or phytate).</text>
</comment>
<dbReference type="GO" id="GO:0032958">
    <property type="term" value="P:inositol phosphate biosynthetic process"/>
    <property type="evidence" value="ECO:0007669"/>
    <property type="project" value="TreeGrafter"/>
</dbReference>
<evidence type="ECO:0000256" key="5">
    <source>
        <dbReference type="ARBA" id="ARBA00022840"/>
    </source>
</evidence>
<dbReference type="AlphaFoldDB" id="A0A2A2JKG5"/>
<reference evidence="8 9" key="1">
    <citation type="journal article" date="2017" name="Curr. Biol.">
        <title>Genome architecture and evolution of a unichromosomal asexual nematode.</title>
        <authorList>
            <person name="Fradin H."/>
            <person name="Zegar C."/>
            <person name="Gutwein M."/>
            <person name="Lucas J."/>
            <person name="Kovtun M."/>
            <person name="Corcoran D."/>
            <person name="Baugh L.R."/>
            <person name="Kiontke K."/>
            <person name="Gunsalus K."/>
            <person name="Fitch D.H."/>
            <person name="Piano F."/>
        </authorList>
    </citation>
    <scope>NUCLEOTIDE SEQUENCE [LARGE SCALE GENOMIC DNA]</scope>
    <source>
        <strain evidence="8">PF1309</strain>
    </source>
</reference>
<accession>A0A2A2JKG5</accession>
<feature type="compositionally biased region" description="Basic and acidic residues" evidence="7">
    <location>
        <begin position="1"/>
        <end position="12"/>
    </location>
</feature>
<dbReference type="EMBL" id="LIAE01010384">
    <property type="protein sequence ID" value="PAV62165.1"/>
    <property type="molecule type" value="Genomic_DNA"/>
</dbReference>